<dbReference type="Proteomes" id="UP000009080">
    <property type="component" value="Chromosome"/>
</dbReference>
<protein>
    <submittedName>
        <fullName evidence="1">Uncharacterized protein</fullName>
    </submittedName>
</protein>
<keyword evidence="2" id="KW-1185">Reference proteome</keyword>
<evidence type="ECO:0000313" key="1">
    <source>
        <dbReference type="EMBL" id="ACR12876.1"/>
    </source>
</evidence>
<sequence>MALFRAIFCLKLAILWTGKKEKPFVVLIKIGRRENRVLHKQFEINQVFPFFKELISRKGVSYVDFNA</sequence>
<gene>
    <name evidence="1" type="ordered locus">TERTU_2437</name>
</gene>
<dbReference type="HOGENOM" id="CLU_2811010_0_0_6"/>
<dbReference type="KEGG" id="ttu:TERTU_2437"/>
<dbReference type="STRING" id="377629.TERTU_2437"/>
<proteinExistence type="predicted"/>
<dbReference type="EMBL" id="CP001614">
    <property type="protein sequence ID" value="ACR12876.1"/>
    <property type="molecule type" value="Genomic_DNA"/>
</dbReference>
<name>C5BL02_TERTT</name>
<organism evidence="1 2">
    <name type="scientific">Teredinibacter turnerae (strain ATCC 39867 / T7901)</name>
    <dbReference type="NCBI Taxonomy" id="377629"/>
    <lineage>
        <taxon>Bacteria</taxon>
        <taxon>Pseudomonadati</taxon>
        <taxon>Pseudomonadota</taxon>
        <taxon>Gammaproteobacteria</taxon>
        <taxon>Cellvibrionales</taxon>
        <taxon>Cellvibrionaceae</taxon>
        <taxon>Teredinibacter</taxon>
    </lineage>
</organism>
<evidence type="ECO:0000313" key="2">
    <source>
        <dbReference type="Proteomes" id="UP000009080"/>
    </source>
</evidence>
<dbReference type="AlphaFoldDB" id="C5BL02"/>
<reference evidence="1 2" key="1">
    <citation type="journal article" date="2009" name="PLoS ONE">
        <title>The complete genome of Teredinibacter turnerae T7901: an intracellular endosymbiont of marine wood-boring bivalves (shipworms).</title>
        <authorList>
            <person name="Yang J.C."/>
            <person name="Madupu R."/>
            <person name="Durkin A.S."/>
            <person name="Ekborg N.A."/>
            <person name="Pedamallu C.S."/>
            <person name="Hostetler J.B."/>
            <person name="Radune D."/>
            <person name="Toms B.S."/>
            <person name="Henrissat B."/>
            <person name="Coutinho P.M."/>
            <person name="Schwarz S."/>
            <person name="Field L."/>
            <person name="Trindade-Silva A.E."/>
            <person name="Soares C.A.G."/>
            <person name="Elshahawi S."/>
            <person name="Hanora A."/>
            <person name="Schmidt E.W."/>
            <person name="Haygood M.G."/>
            <person name="Posfai J."/>
            <person name="Benner J."/>
            <person name="Madinger C."/>
            <person name="Nove J."/>
            <person name="Anton B."/>
            <person name="Chaudhary K."/>
            <person name="Foster J."/>
            <person name="Holman A."/>
            <person name="Kumar S."/>
            <person name="Lessard P.A."/>
            <person name="Luyten Y.A."/>
            <person name="Slatko B."/>
            <person name="Wood N."/>
            <person name="Wu B."/>
            <person name="Teplitski M."/>
            <person name="Mougous J.D."/>
            <person name="Ward N."/>
            <person name="Eisen J.A."/>
            <person name="Badger J.H."/>
            <person name="Distel D.L."/>
        </authorList>
    </citation>
    <scope>NUCLEOTIDE SEQUENCE [LARGE SCALE GENOMIC DNA]</scope>
    <source>
        <strain evidence="2">ATCC 39867 / T7901</strain>
    </source>
</reference>
<dbReference type="OrthoDB" id="9863038at2"/>
<accession>C5BL02</accession>